<evidence type="ECO:0000256" key="2">
    <source>
        <dbReference type="ARBA" id="ARBA00006739"/>
    </source>
</evidence>
<dbReference type="STRING" id="882083.SacmaDRAFT_0910"/>
<dbReference type="Proteomes" id="UP000004926">
    <property type="component" value="Chromosome"/>
</dbReference>
<dbReference type="HOGENOM" id="CLU_023845_4_0_11"/>
<accession>H5X9A1</accession>
<name>H5X9A1_9PSEU</name>
<protein>
    <submittedName>
        <fullName evidence="6">Putative glycosyltransferase</fullName>
    </submittedName>
</protein>
<evidence type="ECO:0000259" key="5">
    <source>
        <dbReference type="Pfam" id="PF00535"/>
    </source>
</evidence>
<dbReference type="eggNOG" id="COG1216">
    <property type="taxonomic scope" value="Bacteria"/>
</dbReference>
<keyword evidence="4 6" id="KW-0808">Transferase</keyword>
<sequence length="301" mass="32747">MLTTVVVVTWRGAAHITDCLDALAAQDRPHVALVVDNASDDGTAELLRRHPVRPKVLRLSRNTGFAGGIAAALSVVDTPLLAWLNDDAVPAPGWLAALEDAMAAGVAAVGSRLEYEGGVVQSLGVRLTPDGYGADHTAQAEPFGFCGGAALLRADALRAVGGVPARFFCYYEDTDTAWRLRLAGWRVTVEPKAVVRHRHGASTRPGSARFHRWNERNRLLMLLRCAPAGIALRELARFCVITATLPVRGRVPPAPNYRIGLRCRVLGEVVTALPATLWQRFVIGRRRTIGRAEIWREWACQ</sequence>
<gene>
    <name evidence="6" type="ORF">SacmaDRAFT_0910</name>
</gene>
<dbReference type="GO" id="GO:0016757">
    <property type="term" value="F:glycosyltransferase activity"/>
    <property type="evidence" value="ECO:0007669"/>
    <property type="project" value="UniProtKB-KW"/>
</dbReference>
<evidence type="ECO:0000256" key="3">
    <source>
        <dbReference type="ARBA" id="ARBA00022676"/>
    </source>
</evidence>
<keyword evidence="7" id="KW-1185">Reference proteome</keyword>
<dbReference type="CDD" id="cd04186">
    <property type="entry name" value="GT_2_like_c"/>
    <property type="match status" value="1"/>
</dbReference>
<evidence type="ECO:0000313" key="6">
    <source>
        <dbReference type="EMBL" id="EHR49203.1"/>
    </source>
</evidence>
<comment type="similarity">
    <text evidence="2">Belongs to the glycosyltransferase 2 family.</text>
</comment>
<dbReference type="PANTHER" id="PTHR43179:SF12">
    <property type="entry name" value="GALACTOFURANOSYLTRANSFERASE GLFT2"/>
    <property type="match status" value="1"/>
</dbReference>
<comment type="pathway">
    <text evidence="1">Cell wall biogenesis; cell wall polysaccharide biosynthesis.</text>
</comment>
<dbReference type="Pfam" id="PF00535">
    <property type="entry name" value="Glycos_transf_2"/>
    <property type="match status" value="1"/>
</dbReference>
<keyword evidence="3" id="KW-0328">Glycosyltransferase</keyword>
<dbReference type="SUPFAM" id="SSF53448">
    <property type="entry name" value="Nucleotide-diphospho-sugar transferases"/>
    <property type="match status" value="1"/>
</dbReference>
<feature type="domain" description="Glycosyltransferase 2-like" evidence="5">
    <location>
        <begin position="4"/>
        <end position="160"/>
    </location>
</feature>
<dbReference type="Gene3D" id="3.90.550.10">
    <property type="entry name" value="Spore Coat Polysaccharide Biosynthesis Protein SpsA, Chain A"/>
    <property type="match status" value="1"/>
</dbReference>
<evidence type="ECO:0000256" key="1">
    <source>
        <dbReference type="ARBA" id="ARBA00004776"/>
    </source>
</evidence>
<evidence type="ECO:0000313" key="7">
    <source>
        <dbReference type="Proteomes" id="UP000004926"/>
    </source>
</evidence>
<dbReference type="InterPro" id="IPR001173">
    <property type="entry name" value="Glyco_trans_2-like"/>
</dbReference>
<reference evidence="6 7" key="1">
    <citation type="journal article" date="2012" name="Stand. Genomic Sci.">
        <title>Genome sequence of the ocean sediment bacterium Saccharomonospora marina type strain (XMU15(T)).</title>
        <authorList>
            <person name="Klenk H.P."/>
            <person name="Lu M."/>
            <person name="Lucas S."/>
            <person name="Lapidus A."/>
            <person name="Copeland A."/>
            <person name="Pitluck S."/>
            <person name="Goodwin L.A."/>
            <person name="Han C."/>
            <person name="Tapia R."/>
            <person name="Brambilla E.M."/>
            <person name="Potter G."/>
            <person name="Land M."/>
            <person name="Ivanova N."/>
            <person name="Rohde M."/>
            <person name="Goker M."/>
            <person name="Detter J.C."/>
            <person name="Li W.J."/>
            <person name="Kyrpides N.C."/>
            <person name="Woyke T."/>
        </authorList>
    </citation>
    <scope>NUCLEOTIDE SEQUENCE [LARGE SCALE GENOMIC DNA]</scope>
    <source>
        <strain evidence="6 7">XMU15</strain>
    </source>
</reference>
<organism evidence="6 7">
    <name type="scientific">Saccharomonospora marina XMU15</name>
    <dbReference type="NCBI Taxonomy" id="882083"/>
    <lineage>
        <taxon>Bacteria</taxon>
        <taxon>Bacillati</taxon>
        <taxon>Actinomycetota</taxon>
        <taxon>Actinomycetes</taxon>
        <taxon>Pseudonocardiales</taxon>
        <taxon>Pseudonocardiaceae</taxon>
        <taxon>Saccharomonospora</taxon>
    </lineage>
</organism>
<dbReference type="EMBL" id="CM001439">
    <property type="protein sequence ID" value="EHR49203.1"/>
    <property type="molecule type" value="Genomic_DNA"/>
</dbReference>
<proteinExistence type="inferred from homology"/>
<dbReference type="PANTHER" id="PTHR43179">
    <property type="entry name" value="RHAMNOSYLTRANSFERASE WBBL"/>
    <property type="match status" value="1"/>
</dbReference>
<evidence type="ECO:0000256" key="4">
    <source>
        <dbReference type="ARBA" id="ARBA00022679"/>
    </source>
</evidence>
<dbReference type="AlphaFoldDB" id="H5X9A1"/>
<dbReference type="RefSeq" id="WP_009152589.1">
    <property type="nucleotide sequence ID" value="NZ_CM001439.1"/>
</dbReference>
<dbReference type="InterPro" id="IPR029044">
    <property type="entry name" value="Nucleotide-diphossugar_trans"/>
</dbReference>